<keyword evidence="1" id="KW-0472">Membrane</keyword>
<proteinExistence type="predicted"/>
<feature type="transmembrane region" description="Helical" evidence="1">
    <location>
        <begin position="295"/>
        <end position="318"/>
    </location>
</feature>
<evidence type="ECO:0000259" key="2">
    <source>
        <dbReference type="Pfam" id="PF20047"/>
    </source>
</evidence>
<dbReference type="Pfam" id="PF20047">
    <property type="entry name" value="DUF6449"/>
    <property type="match status" value="1"/>
</dbReference>
<dbReference type="EMBL" id="FNHF01000001">
    <property type="protein sequence ID" value="SDL91099.1"/>
    <property type="molecule type" value="Genomic_DNA"/>
</dbReference>
<name>A0A1G9NXG7_9BACI</name>
<keyword evidence="1" id="KW-0812">Transmembrane</keyword>
<dbReference type="InterPro" id="IPR045611">
    <property type="entry name" value="DUF6449"/>
</dbReference>
<feature type="domain" description="DUF6449" evidence="2">
    <location>
        <begin position="426"/>
        <end position="528"/>
    </location>
</feature>
<protein>
    <submittedName>
        <fullName evidence="3">ABC-2 type transport system permease protein</fullName>
    </submittedName>
</protein>
<keyword evidence="4" id="KW-1185">Reference proteome</keyword>
<reference evidence="4" key="1">
    <citation type="submission" date="2016-10" db="EMBL/GenBank/DDBJ databases">
        <authorList>
            <person name="Varghese N."/>
            <person name="Submissions S."/>
        </authorList>
    </citation>
    <scope>NUCLEOTIDE SEQUENCE [LARGE SCALE GENOMIC DNA]</scope>
    <source>
        <strain evidence="4">CGMCC 1.6199</strain>
    </source>
</reference>
<dbReference type="OrthoDB" id="1706490at2"/>
<feature type="transmembrane region" description="Helical" evidence="1">
    <location>
        <begin position="21"/>
        <end position="42"/>
    </location>
</feature>
<feature type="transmembrane region" description="Helical" evidence="1">
    <location>
        <begin position="175"/>
        <end position="195"/>
    </location>
</feature>
<organism evidence="3 4">
    <name type="scientific">Sediminibacillus halophilus</name>
    <dbReference type="NCBI Taxonomy" id="482461"/>
    <lineage>
        <taxon>Bacteria</taxon>
        <taxon>Bacillati</taxon>
        <taxon>Bacillota</taxon>
        <taxon>Bacilli</taxon>
        <taxon>Bacillales</taxon>
        <taxon>Bacillaceae</taxon>
        <taxon>Sediminibacillus</taxon>
    </lineage>
</organism>
<feature type="transmembrane region" description="Helical" evidence="1">
    <location>
        <begin position="102"/>
        <end position="130"/>
    </location>
</feature>
<dbReference type="RefSeq" id="WP_074597891.1">
    <property type="nucleotide sequence ID" value="NZ_FNHF01000001.1"/>
</dbReference>
<feature type="transmembrane region" description="Helical" evidence="1">
    <location>
        <begin position="234"/>
        <end position="252"/>
    </location>
</feature>
<dbReference type="InterPro" id="IPR053046">
    <property type="entry name" value="ABC-5_transporter"/>
</dbReference>
<feature type="transmembrane region" description="Helical" evidence="1">
    <location>
        <begin position="330"/>
        <end position="352"/>
    </location>
</feature>
<feature type="transmembrane region" description="Helical" evidence="1">
    <location>
        <begin position="142"/>
        <end position="163"/>
    </location>
</feature>
<feature type="transmembrane region" description="Helical" evidence="1">
    <location>
        <begin position="272"/>
        <end position="289"/>
    </location>
</feature>
<dbReference type="STRING" id="482461.SAMN05216244_1192"/>
<evidence type="ECO:0000256" key="1">
    <source>
        <dbReference type="SAM" id="Phobius"/>
    </source>
</evidence>
<dbReference type="PANTHER" id="PTHR39177">
    <property type="entry name" value="ABC TRANSPORTER PERMEASE YTRC-RELATED"/>
    <property type="match status" value="1"/>
</dbReference>
<dbReference type="Proteomes" id="UP000182347">
    <property type="component" value="Unassembled WGS sequence"/>
</dbReference>
<keyword evidence="1" id="KW-1133">Transmembrane helix</keyword>
<feature type="transmembrane region" description="Helical" evidence="1">
    <location>
        <begin position="62"/>
        <end position="81"/>
    </location>
</feature>
<sequence length="657" mass="76050">MQLKTSLFNKQLLKQDLLSTGWIAIVYFVGLAFSLPLNLLMLETNERMEYSFNSLFESNGEIQLFLLYIIPVLVAVFLYRYMHVKNASDFIHSLPITRRKIFNHHFLIGIALIVMPLLLTAVILSLMLPALDLYMVYTQADIWEWFGASVAFSLLLFSAGVLVGMFTGISAVQGVLTYIFLLFPAGILVLIYSNLNVLLDGFPTSYYHLTNLNLYSPLTDFVDMYDWKFHGWKFSIYLLLSAVFYALAWFIYHKRPAEASGQPLAFHQVRPIFKYGVTTCMLLFGGFYFDETDNHFAWIVFGYILGSLIGYLVAEMVLQKTWRVFGKWKGYVLFLAAAGAVLLVVVFDITGYEKRIPEAEQIESVYFNENPLYYNDERSTKNIRELAIQDPAIIRKIHKLHQQIVEQSIGGLPENRVNKEKLFFSYQLKNGSRINREYYIDLDETFAAYLKPIYESREYKEIKNRILTVDENDFGSLVISNEFDRSGSTSIVEKEKVKEALQRLKQDIYDQTYEEIVHPIDTMAYIEFPEGENMIYQLPILRSYERFGDWLKKQGIYDQTILQAKDISYAVILDDREESEDVYQTFYESKNGDNGLVVEDKQKIKKTLETTASDNRGTNVSSHYYVGFFLKGNEQPVIRPISKNKVPAFVTDYFGNK</sequence>
<accession>A0A1G9NXG7</accession>
<dbReference type="PANTHER" id="PTHR39177:SF1">
    <property type="entry name" value="ABC TRANSPORTER PERMEASE YTRC-RELATED"/>
    <property type="match status" value="1"/>
</dbReference>
<evidence type="ECO:0000313" key="4">
    <source>
        <dbReference type="Proteomes" id="UP000182347"/>
    </source>
</evidence>
<evidence type="ECO:0000313" key="3">
    <source>
        <dbReference type="EMBL" id="SDL91099.1"/>
    </source>
</evidence>
<dbReference type="AlphaFoldDB" id="A0A1G9NXG7"/>
<gene>
    <name evidence="3" type="ORF">SAMN05216244_1192</name>
</gene>